<protein>
    <submittedName>
        <fullName evidence="2">Cbb3-type cytochrome oxidase maturation protein</fullName>
    </submittedName>
</protein>
<comment type="caution">
    <text evidence="2">The sequence shown here is derived from an EMBL/GenBank/DDBJ whole genome shotgun (WGS) entry which is preliminary data.</text>
</comment>
<reference evidence="2 3" key="1">
    <citation type="submission" date="2019-03" db="EMBL/GenBank/DDBJ databases">
        <title>Genomic Encyclopedia of Type Strains, Phase IV (KMG-IV): sequencing the most valuable type-strain genomes for metagenomic binning, comparative biology and taxonomic classification.</title>
        <authorList>
            <person name="Goeker M."/>
        </authorList>
    </citation>
    <scope>NUCLEOTIDE SEQUENCE [LARGE SCALE GENOMIC DNA]</scope>
    <source>
        <strain evidence="2 3">DSM 1709</strain>
    </source>
</reference>
<keyword evidence="1" id="KW-0472">Membrane</keyword>
<sequence>MDILYLLIPLSAVLVLIILGVFGWALHRGQFEDLEHEGERILRDDDGVVDSHQALSQIKPEQSSTLLPERREEKPYGS</sequence>
<feature type="transmembrane region" description="Helical" evidence="1">
    <location>
        <begin position="6"/>
        <end position="26"/>
    </location>
</feature>
<evidence type="ECO:0000313" key="3">
    <source>
        <dbReference type="Proteomes" id="UP000295106"/>
    </source>
</evidence>
<dbReference type="OrthoDB" id="9802763at2"/>
<dbReference type="AlphaFoldDB" id="A0A4V6NQ03"/>
<evidence type="ECO:0000256" key="1">
    <source>
        <dbReference type="SAM" id="Phobius"/>
    </source>
</evidence>
<keyword evidence="1" id="KW-1133">Transmembrane helix</keyword>
<proteinExistence type="predicted"/>
<dbReference type="Proteomes" id="UP000295106">
    <property type="component" value="Unassembled WGS sequence"/>
</dbReference>
<dbReference type="PANTHER" id="PTHR41532">
    <property type="entry name" value="FIXS PROTEIN"/>
    <property type="match status" value="1"/>
</dbReference>
<name>A0A4V6NQ03_RUBGE</name>
<dbReference type="RefSeq" id="WP_132646830.1">
    <property type="nucleotide sequence ID" value="NZ_CP181386.1"/>
</dbReference>
<dbReference type="EMBL" id="SLXD01000005">
    <property type="protein sequence ID" value="TCP03108.1"/>
    <property type="molecule type" value="Genomic_DNA"/>
</dbReference>
<keyword evidence="1" id="KW-0812">Transmembrane</keyword>
<dbReference type="InterPro" id="IPR004714">
    <property type="entry name" value="Cyt_oxidase_maturation_cbb3"/>
</dbReference>
<dbReference type="Pfam" id="PF03597">
    <property type="entry name" value="FixS"/>
    <property type="match status" value="1"/>
</dbReference>
<evidence type="ECO:0000313" key="2">
    <source>
        <dbReference type="EMBL" id="TCP03108.1"/>
    </source>
</evidence>
<dbReference type="PANTHER" id="PTHR41532:SF1">
    <property type="entry name" value="FIXS PROTEIN"/>
    <property type="match status" value="1"/>
</dbReference>
<dbReference type="NCBIfam" id="TIGR00847">
    <property type="entry name" value="ccoS"/>
    <property type="match status" value="1"/>
</dbReference>
<organism evidence="2 3">
    <name type="scientific">Rubrivivax gelatinosus</name>
    <name type="common">Rhodocyclus gelatinosus</name>
    <name type="synonym">Rhodopseudomonas gelatinosa</name>
    <dbReference type="NCBI Taxonomy" id="28068"/>
    <lineage>
        <taxon>Bacteria</taxon>
        <taxon>Pseudomonadati</taxon>
        <taxon>Pseudomonadota</taxon>
        <taxon>Betaproteobacteria</taxon>
        <taxon>Burkholderiales</taxon>
        <taxon>Sphaerotilaceae</taxon>
        <taxon>Rubrivivax</taxon>
    </lineage>
</organism>
<dbReference type="GeneID" id="99684458"/>
<accession>A0A4V6NQ03</accession>
<gene>
    <name evidence="2" type="ORF">EV684_105275</name>
</gene>